<gene>
    <name evidence="1" type="ORF">ERS007739_01114</name>
</gene>
<dbReference type="AlphaFoldDB" id="A0A916L9D7"/>
<reference evidence="2" key="1">
    <citation type="submission" date="2015-03" db="EMBL/GenBank/DDBJ databases">
        <authorList>
            <consortium name="Pathogen Informatics"/>
        </authorList>
    </citation>
    <scope>NUCLEOTIDE SEQUENCE [LARGE SCALE GENOMIC DNA]</scope>
    <source>
        <strain evidence="2">N09902308</strain>
    </source>
</reference>
<protein>
    <submittedName>
        <fullName evidence="1">Uncharacterized protein</fullName>
    </submittedName>
</protein>
<name>A0A916L9D7_MYCTX</name>
<accession>A0A916L9D7</accession>
<sequence>MRAVTVSLRPSPVATSTSTACPTRARLASSEICSCSAIRRS</sequence>
<dbReference type="Proteomes" id="UP000039021">
    <property type="component" value="Unassembled WGS sequence"/>
</dbReference>
<proteinExistence type="predicted"/>
<dbReference type="EMBL" id="CSBK01000387">
    <property type="protein sequence ID" value="COX34004.1"/>
    <property type="molecule type" value="Genomic_DNA"/>
</dbReference>
<comment type="caution">
    <text evidence="1">The sequence shown here is derived from an EMBL/GenBank/DDBJ whole genome shotgun (WGS) entry which is preliminary data.</text>
</comment>
<evidence type="ECO:0000313" key="1">
    <source>
        <dbReference type="EMBL" id="COX34004.1"/>
    </source>
</evidence>
<dbReference type="PROSITE" id="PS51257">
    <property type="entry name" value="PROKAR_LIPOPROTEIN"/>
    <property type="match status" value="1"/>
</dbReference>
<evidence type="ECO:0000313" key="2">
    <source>
        <dbReference type="Proteomes" id="UP000039021"/>
    </source>
</evidence>
<organism evidence="1 2">
    <name type="scientific">Mycobacterium tuberculosis</name>
    <dbReference type="NCBI Taxonomy" id="1773"/>
    <lineage>
        <taxon>Bacteria</taxon>
        <taxon>Bacillati</taxon>
        <taxon>Actinomycetota</taxon>
        <taxon>Actinomycetes</taxon>
        <taxon>Mycobacteriales</taxon>
        <taxon>Mycobacteriaceae</taxon>
        <taxon>Mycobacterium</taxon>
        <taxon>Mycobacterium tuberculosis complex</taxon>
    </lineage>
</organism>